<dbReference type="Pfam" id="PF07287">
    <property type="entry name" value="AtuA"/>
    <property type="match status" value="1"/>
</dbReference>
<reference evidence="3" key="1">
    <citation type="submission" date="2022-10" db="EMBL/GenBank/DDBJ databases">
        <title>Tapping the CABI collections for fungal endophytes: first genome assemblies for Collariella, Neodidymelliopsis, Ascochyta clinopodiicola, Didymella pomorum, Didymosphaeria variabile, Neocosmospora piperis and Neocucurbitaria cava.</title>
        <authorList>
            <person name="Hill R."/>
        </authorList>
    </citation>
    <scope>NUCLEOTIDE SEQUENCE</scope>
    <source>
        <strain evidence="3">IMI 356814</strain>
    </source>
</reference>
<evidence type="ECO:0000313" key="4">
    <source>
        <dbReference type="Proteomes" id="UP001140560"/>
    </source>
</evidence>
<organism evidence="3 4">
    <name type="scientific">Neocucurbitaria cava</name>
    <dbReference type="NCBI Taxonomy" id="798079"/>
    <lineage>
        <taxon>Eukaryota</taxon>
        <taxon>Fungi</taxon>
        <taxon>Dikarya</taxon>
        <taxon>Ascomycota</taxon>
        <taxon>Pezizomycotina</taxon>
        <taxon>Dothideomycetes</taxon>
        <taxon>Pleosporomycetidae</taxon>
        <taxon>Pleosporales</taxon>
        <taxon>Pleosporineae</taxon>
        <taxon>Cucurbitariaceae</taxon>
        <taxon>Neocucurbitaria</taxon>
    </lineage>
</organism>
<dbReference type="OrthoDB" id="10265871at2759"/>
<evidence type="ECO:0000259" key="2">
    <source>
        <dbReference type="Pfam" id="PF23544"/>
    </source>
</evidence>
<name>A0A9W8Y2Z6_9PLEO</name>
<dbReference type="InterPro" id="IPR056362">
    <property type="entry name" value="AtuA-like_ferredoxin_dom"/>
</dbReference>
<dbReference type="Pfam" id="PF23544">
    <property type="entry name" value="AtuA_ferredoxin"/>
    <property type="match status" value="1"/>
</dbReference>
<keyword evidence="4" id="KW-1185">Reference proteome</keyword>
<sequence>MASSDSETRWTEQRGKRPVRIANCSGYKADPGYHMRYQAELGDVDFITGDYLAEVNIAENAQAHAAGNHPGWEKTAWEGIEQTIDILFEKKIKVIVNGGAHNPKGLAEKVQELVTSKGYNMKIAYVLGDNLFEEMKDIREKGLPPHLDSDNSEVTVADHALDLIEKGDKPVVSANAYLGAREIVKGLEQGADIIIAGRVADASPVIGAAWYWHSWQDTDYDELAGALIAGHLIECSGYVTGSNFAGFYEYPSDDLYDITFGIAEVERDGTCVITKHEAKKGFVTEDTVKCQFLYELQGNIYLNSDVKALLDDVQVREEGKNRIRVWGIRGAPPPPTTKLGIFYQAGYQSEIVVNATGYGTQEKFELWERMIRFGLKRQGILDRFDILEFQRLGVPEHNPRSQLRSTTYCRVFAEASDPKVNLGLASVFGEFSMQHYSGFHCTADLRTAVPKPYISYFPAIYPQSSLKTSINILGPTNSSNALQTNSIRTTPPPKFEELTKRQSYETANPVDMTSFGPTTRARLGDMVLARSGDKGGNANIGFFVPTALPSSYLPSSPLYIEAWDWLRTFLTIPKLKAMFGDSWSDKFHMERVEFPKIYAVHFVVYGVLGRGVSGSSRLDSFAKGMGDWLRDVVVDVPVKFIDGRQRKAHAGTYAATELNGADGHRS</sequence>
<evidence type="ECO:0000313" key="3">
    <source>
        <dbReference type="EMBL" id="KAJ4366162.1"/>
    </source>
</evidence>
<dbReference type="PANTHER" id="PTHR47585:SF1">
    <property type="entry name" value="DUF1446 DOMAIN-CONTAINING PROTEIN"/>
    <property type="match status" value="1"/>
</dbReference>
<evidence type="ECO:0008006" key="5">
    <source>
        <dbReference type="Google" id="ProtNLM"/>
    </source>
</evidence>
<dbReference type="Proteomes" id="UP001140560">
    <property type="component" value="Unassembled WGS sequence"/>
</dbReference>
<evidence type="ECO:0000259" key="1">
    <source>
        <dbReference type="Pfam" id="PF07287"/>
    </source>
</evidence>
<dbReference type="EMBL" id="JAPEUY010000014">
    <property type="protein sequence ID" value="KAJ4366162.1"/>
    <property type="molecule type" value="Genomic_DNA"/>
</dbReference>
<accession>A0A9W8Y2Z6</accession>
<dbReference type="InterPro" id="IPR010839">
    <property type="entry name" value="AtuA_N"/>
</dbReference>
<feature type="domain" description="Acyclic terpene utilisation N-terminal" evidence="1">
    <location>
        <begin position="19"/>
        <end position="471"/>
    </location>
</feature>
<dbReference type="PANTHER" id="PTHR47585">
    <property type="match status" value="1"/>
</dbReference>
<protein>
    <recommendedName>
        <fullName evidence="5">DUF1446-domain-containing protein</fullName>
    </recommendedName>
</protein>
<gene>
    <name evidence="3" type="ORF">N0V83_007797</name>
</gene>
<feature type="domain" description="AtuA-like ferredoxin-fold" evidence="2">
    <location>
        <begin position="522"/>
        <end position="634"/>
    </location>
</feature>
<proteinExistence type="predicted"/>
<dbReference type="AlphaFoldDB" id="A0A9W8Y2Z6"/>
<comment type="caution">
    <text evidence="3">The sequence shown here is derived from an EMBL/GenBank/DDBJ whole genome shotgun (WGS) entry which is preliminary data.</text>
</comment>